<dbReference type="Pfam" id="PF03235">
    <property type="entry name" value="GmrSD_N"/>
    <property type="match status" value="1"/>
</dbReference>
<dbReference type="Proteomes" id="UP001183585">
    <property type="component" value="Unassembled WGS sequence"/>
</dbReference>
<protein>
    <submittedName>
        <fullName evidence="4">Uncharacterized protein with ParB-like and HNH nuclease domain/predicted transport protein</fullName>
    </submittedName>
</protein>
<accession>A0ABU2CSU3</accession>
<evidence type="ECO:0000259" key="3">
    <source>
        <dbReference type="Pfam" id="PF18899"/>
    </source>
</evidence>
<gene>
    <name evidence="4" type="ORF">J2S48_003919</name>
</gene>
<feature type="domain" description="DUF5655" evidence="3">
    <location>
        <begin position="596"/>
        <end position="696"/>
    </location>
</feature>
<dbReference type="InterPro" id="IPR004919">
    <property type="entry name" value="GmrSD_N"/>
</dbReference>
<name>A0ABU2CSU3_9MICO</name>
<evidence type="ECO:0000313" key="5">
    <source>
        <dbReference type="Proteomes" id="UP001183585"/>
    </source>
</evidence>
<feature type="domain" description="GmrSD restriction endonucleases C-terminal" evidence="2">
    <location>
        <begin position="420"/>
        <end position="554"/>
    </location>
</feature>
<dbReference type="Pfam" id="PF07510">
    <property type="entry name" value="GmrSD_C"/>
    <property type="match status" value="1"/>
</dbReference>
<dbReference type="RefSeq" id="WP_274992793.1">
    <property type="nucleotide sequence ID" value="NZ_JAJQQP010000003.1"/>
</dbReference>
<evidence type="ECO:0000259" key="1">
    <source>
        <dbReference type="Pfam" id="PF03235"/>
    </source>
</evidence>
<feature type="domain" description="GmrSD restriction endonucleases N-terminal" evidence="1">
    <location>
        <begin position="9"/>
        <end position="227"/>
    </location>
</feature>
<comment type="caution">
    <text evidence="4">The sequence shown here is derived from an EMBL/GenBank/DDBJ whole genome shotgun (WGS) entry which is preliminary data.</text>
</comment>
<dbReference type="PANTHER" id="PTHR35149:SF2">
    <property type="entry name" value="DUF262 DOMAIN-CONTAINING PROTEIN"/>
    <property type="match status" value="1"/>
</dbReference>
<reference evidence="4 5" key="1">
    <citation type="submission" date="2023-07" db="EMBL/GenBank/DDBJ databases">
        <title>Sequencing the genomes of 1000 actinobacteria strains.</title>
        <authorList>
            <person name="Klenk H.-P."/>
        </authorList>
    </citation>
    <scope>NUCLEOTIDE SEQUENCE [LARGE SCALE GENOMIC DNA]</scope>
    <source>
        <strain evidence="4 5">DSM 45554</strain>
    </source>
</reference>
<sequence length="700" mass="79461">MKAVDTQLLTLLKKSNQFVVPIYQRAYAWTRSEVEQLWSDILRAGSNDSLGAHFTGSVVYVEKAQGAITDIEPNLIIDGQQRVTTVTLILAALTAHLAGLPEDQREPVDGFSPRKIRNRYLLNDDEEDDRRYKLVLSQGDRTALFAVIDQAGLEDHASSRVVENYELIRRFLTAPVADLAVICRGLAKLVVVDVHLERGVDNPQLVFEAMNSTGKKLSQADLIRNFVLMDLKPSAQEKLYTRYWRPMEIDFGAGAYEVQFDQFVRHFLTVTTGSIPRVGDIYEAFKDYARDVAMAGESVSDLVVRLREYSRRYCAIALGQEERPVLRTAFKDLDQIKADVVYPFLLEAYTDHELGILSEAELLEIVEMVTAYIFRRAVCRIPTNSLNTTFATFSKSIRKDRYVDSVKAHFLGMKSYRTLPSDAEFTDALRTTDLYHFQRRSYFLRVLENHGRKEHVSIEDYTIEHILPQNENLSAAWRAALGENWQETQAKYLHTLGNLTLTGYNSEYSDHPFEKKRDMEGGFKDSPLRLNRGLGQLETWGPEQIEARADLLADRAVAIWARPTLDAGLAASFAPPKSATGFTIEDHPNLLPPQRRQLFDRFTTEVFALDPGVTRTFLKLYVAFKSETNFVDVVPQVGRLRLSLNLPIEALHDDRELAYDVSGKGHWGNGPTEVTLDEGSDFMYIMGLVRQAYEFQLGTD</sequence>
<dbReference type="EMBL" id="JAVDYE010000001">
    <property type="protein sequence ID" value="MDR7384404.1"/>
    <property type="molecule type" value="Genomic_DNA"/>
</dbReference>
<evidence type="ECO:0000259" key="2">
    <source>
        <dbReference type="Pfam" id="PF07510"/>
    </source>
</evidence>
<dbReference type="InterPro" id="IPR043714">
    <property type="entry name" value="DUF5655"/>
</dbReference>
<dbReference type="InterPro" id="IPR011089">
    <property type="entry name" value="GmrSD_C"/>
</dbReference>
<keyword evidence="5" id="KW-1185">Reference proteome</keyword>
<dbReference type="Pfam" id="PF18899">
    <property type="entry name" value="DUF5655"/>
    <property type="match status" value="1"/>
</dbReference>
<proteinExistence type="predicted"/>
<evidence type="ECO:0000313" key="4">
    <source>
        <dbReference type="EMBL" id="MDR7384404.1"/>
    </source>
</evidence>
<dbReference type="PANTHER" id="PTHR35149">
    <property type="entry name" value="SLL5132 PROTEIN"/>
    <property type="match status" value="1"/>
</dbReference>
<organism evidence="4 5">
    <name type="scientific">Promicromonospora iranensis</name>
    <dbReference type="NCBI Taxonomy" id="1105144"/>
    <lineage>
        <taxon>Bacteria</taxon>
        <taxon>Bacillati</taxon>
        <taxon>Actinomycetota</taxon>
        <taxon>Actinomycetes</taxon>
        <taxon>Micrococcales</taxon>
        <taxon>Promicromonosporaceae</taxon>
        <taxon>Promicromonospora</taxon>
    </lineage>
</organism>